<feature type="transmembrane region" description="Helical" evidence="14">
    <location>
        <begin position="270"/>
        <end position="289"/>
    </location>
</feature>
<evidence type="ECO:0000256" key="9">
    <source>
        <dbReference type="ARBA" id="ARBA00023136"/>
    </source>
</evidence>
<dbReference type="Pfam" id="PF00005">
    <property type="entry name" value="ABC_tran"/>
    <property type="match status" value="1"/>
</dbReference>
<dbReference type="GO" id="GO:0016887">
    <property type="term" value="F:ATP hydrolysis activity"/>
    <property type="evidence" value="ECO:0007669"/>
    <property type="project" value="InterPro"/>
</dbReference>
<evidence type="ECO:0000256" key="11">
    <source>
        <dbReference type="ARBA" id="ARBA00039906"/>
    </source>
</evidence>
<dbReference type="InterPro" id="IPR036640">
    <property type="entry name" value="ABC1_TM_sf"/>
</dbReference>
<dbReference type="SUPFAM" id="SSF52540">
    <property type="entry name" value="P-loop containing nucleoside triphosphate hydrolases"/>
    <property type="match status" value="1"/>
</dbReference>
<dbReference type="PROSITE" id="PS50893">
    <property type="entry name" value="ABC_TRANSPORTER_2"/>
    <property type="match status" value="1"/>
</dbReference>
<dbReference type="SUPFAM" id="SSF90123">
    <property type="entry name" value="ABC transporter transmembrane region"/>
    <property type="match status" value="1"/>
</dbReference>
<evidence type="ECO:0000256" key="2">
    <source>
        <dbReference type="ARBA" id="ARBA00011738"/>
    </source>
</evidence>
<evidence type="ECO:0000256" key="13">
    <source>
        <dbReference type="SAM" id="MobiDB-lite"/>
    </source>
</evidence>
<evidence type="ECO:0000313" key="17">
    <source>
        <dbReference type="EMBL" id="KAJ1920735.1"/>
    </source>
</evidence>
<evidence type="ECO:0000256" key="6">
    <source>
        <dbReference type="ARBA" id="ARBA00022840"/>
    </source>
</evidence>
<keyword evidence="8 14" id="KW-1133">Transmembrane helix</keyword>
<dbReference type="GO" id="GO:0006879">
    <property type="term" value="P:intracellular iron ion homeostasis"/>
    <property type="evidence" value="ECO:0007669"/>
    <property type="project" value="TreeGrafter"/>
</dbReference>
<dbReference type="AlphaFoldDB" id="A0A9W8DS82"/>
<accession>A0A9W8DS82</accession>
<feature type="transmembrane region" description="Helical" evidence="14">
    <location>
        <begin position="156"/>
        <end position="176"/>
    </location>
</feature>
<keyword evidence="18" id="KW-1185">Reference proteome</keyword>
<evidence type="ECO:0000256" key="5">
    <source>
        <dbReference type="ARBA" id="ARBA00022741"/>
    </source>
</evidence>
<comment type="similarity">
    <text evidence="10">Belongs to the ABC transporter superfamily. ABCB family. Heavy Metal importer (TC 3.A.1.210) subfamily.</text>
</comment>
<dbReference type="GO" id="GO:0005524">
    <property type="term" value="F:ATP binding"/>
    <property type="evidence" value="ECO:0007669"/>
    <property type="project" value="UniProtKB-KW"/>
</dbReference>
<evidence type="ECO:0000259" key="15">
    <source>
        <dbReference type="PROSITE" id="PS50893"/>
    </source>
</evidence>
<dbReference type="InterPro" id="IPR017871">
    <property type="entry name" value="ABC_transporter-like_CS"/>
</dbReference>
<keyword evidence="4 14" id="KW-0812">Transmembrane</keyword>
<gene>
    <name evidence="17" type="primary">ATM1</name>
    <name evidence="17" type="ORF">H4219_001134</name>
</gene>
<comment type="subcellular location">
    <subcellularLocation>
        <location evidence="1">Mitochondrion membrane</location>
        <topology evidence="1">Multi-pass membrane protein</topology>
    </subcellularLocation>
</comment>
<organism evidence="17 18">
    <name type="scientific">Mycoemilia scoparia</name>
    <dbReference type="NCBI Taxonomy" id="417184"/>
    <lineage>
        <taxon>Eukaryota</taxon>
        <taxon>Fungi</taxon>
        <taxon>Fungi incertae sedis</taxon>
        <taxon>Zoopagomycota</taxon>
        <taxon>Kickxellomycotina</taxon>
        <taxon>Kickxellomycetes</taxon>
        <taxon>Kickxellales</taxon>
        <taxon>Kickxellaceae</taxon>
        <taxon>Mycoemilia</taxon>
    </lineage>
</organism>
<dbReference type="Gene3D" id="3.40.50.300">
    <property type="entry name" value="P-loop containing nucleotide triphosphate hydrolases"/>
    <property type="match status" value="1"/>
</dbReference>
<proteinExistence type="inferred from homology"/>
<dbReference type="InterPro" id="IPR003593">
    <property type="entry name" value="AAA+_ATPase"/>
</dbReference>
<dbReference type="CDD" id="cd03253">
    <property type="entry name" value="ABCC_ATM1_transporter"/>
    <property type="match status" value="1"/>
</dbReference>
<dbReference type="InterPro" id="IPR003439">
    <property type="entry name" value="ABC_transporter-like_ATP-bd"/>
</dbReference>
<comment type="caution">
    <text evidence="17">The sequence shown here is derived from an EMBL/GenBank/DDBJ whole genome shotgun (WGS) entry which is preliminary data.</text>
</comment>
<name>A0A9W8DS82_9FUNG</name>
<feature type="compositionally biased region" description="Polar residues" evidence="13">
    <location>
        <begin position="51"/>
        <end position="60"/>
    </location>
</feature>
<dbReference type="PANTHER" id="PTHR24221">
    <property type="entry name" value="ATP-BINDING CASSETTE SUB-FAMILY B"/>
    <property type="match status" value="1"/>
</dbReference>
<evidence type="ECO:0000256" key="4">
    <source>
        <dbReference type="ARBA" id="ARBA00022692"/>
    </source>
</evidence>
<evidence type="ECO:0000256" key="8">
    <source>
        <dbReference type="ARBA" id="ARBA00022989"/>
    </source>
</evidence>
<keyword evidence="9 14" id="KW-0472">Membrane</keyword>
<dbReference type="PROSITE" id="PS50929">
    <property type="entry name" value="ABC_TM1F"/>
    <property type="match status" value="1"/>
</dbReference>
<dbReference type="InterPro" id="IPR027417">
    <property type="entry name" value="P-loop_NTPase"/>
</dbReference>
<evidence type="ECO:0000256" key="3">
    <source>
        <dbReference type="ARBA" id="ARBA00022448"/>
    </source>
</evidence>
<dbReference type="InterPro" id="IPR039421">
    <property type="entry name" value="Type_1_exporter"/>
</dbReference>
<keyword evidence="5" id="KW-0547">Nucleotide-binding</keyword>
<dbReference type="Proteomes" id="UP001150538">
    <property type="component" value="Unassembled WGS sequence"/>
</dbReference>
<dbReference type="Pfam" id="PF00664">
    <property type="entry name" value="ABC_membrane"/>
    <property type="match status" value="1"/>
</dbReference>
<dbReference type="EMBL" id="JANBPU010000010">
    <property type="protein sequence ID" value="KAJ1920735.1"/>
    <property type="molecule type" value="Genomic_DNA"/>
</dbReference>
<dbReference type="OrthoDB" id="6500128at2759"/>
<feature type="transmembrane region" description="Helical" evidence="14">
    <location>
        <begin position="237"/>
        <end position="264"/>
    </location>
</feature>
<dbReference type="PROSITE" id="PS00211">
    <property type="entry name" value="ABC_TRANSPORTER_1"/>
    <property type="match status" value="1"/>
</dbReference>
<feature type="domain" description="ABC transporter" evidence="15">
    <location>
        <begin position="447"/>
        <end position="683"/>
    </location>
</feature>
<feature type="region of interest" description="Disordered" evidence="13">
    <location>
        <begin position="45"/>
        <end position="80"/>
    </location>
</feature>
<evidence type="ECO:0000256" key="1">
    <source>
        <dbReference type="ARBA" id="ARBA00004225"/>
    </source>
</evidence>
<dbReference type="FunFam" id="3.40.50.300:FF:000186">
    <property type="entry name" value="ATP-binding cassette sub-family B member 7, mitochondrial"/>
    <property type="match status" value="1"/>
</dbReference>
<evidence type="ECO:0000256" key="14">
    <source>
        <dbReference type="SAM" id="Phobius"/>
    </source>
</evidence>
<dbReference type="GO" id="GO:0005743">
    <property type="term" value="C:mitochondrial inner membrane"/>
    <property type="evidence" value="ECO:0007669"/>
    <property type="project" value="TreeGrafter"/>
</dbReference>
<evidence type="ECO:0000313" key="18">
    <source>
        <dbReference type="Proteomes" id="UP001150538"/>
    </source>
</evidence>
<reference evidence="17" key="1">
    <citation type="submission" date="2022-07" db="EMBL/GenBank/DDBJ databases">
        <title>Phylogenomic reconstructions and comparative analyses of Kickxellomycotina fungi.</title>
        <authorList>
            <person name="Reynolds N.K."/>
            <person name="Stajich J.E."/>
            <person name="Barry K."/>
            <person name="Grigoriev I.V."/>
            <person name="Crous P."/>
            <person name="Smith M.E."/>
        </authorList>
    </citation>
    <scope>NUCLEOTIDE SEQUENCE</scope>
    <source>
        <strain evidence="17">NBRC 100468</strain>
    </source>
</reference>
<evidence type="ECO:0000259" key="16">
    <source>
        <dbReference type="PROSITE" id="PS50929"/>
    </source>
</evidence>
<dbReference type="CDD" id="cd18582">
    <property type="entry name" value="ABC_6TM_ATM1_ABCB7"/>
    <property type="match status" value="1"/>
</dbReference>
<comment type="subunit">
    <text evidence="2">Homodimer.</text>
</comment>
<evidence type="ECO:0000256" key="10">
    <source>
        <dbReference type="ARBA" id="ARBA00024363"/>
    </source>
</evidence>
<feature type="domain" description="ABC transmembrane type-1" evidence="16">
    <location>
        <begin position="124"/>
        <end position="413"/>
    </location>
</feature>
<keyword evidence="6" id="KW-0067">ATP-binding</keyword>
<keyword evidence="7" id="KW-1278">Translocase</keyword>
<dbReference type="PANTHER" id="PTHR24221:SF402">
    <property type="entry name" value="IRON-SULFUR CLUSTERS TRANSPORTER ABCB7, MITOCHONDRIAL"/>
    <property type="match status" value="1"/>
</dbReference>
<sequence>MSFFRQSTSSLAILHSGRLSIRRSISGVYNTRPISSRFQAEKPVSIPSEKINPSTTSALPSKTVGLDASDAKKTTAGGSKPKDIAKVPIVKDQKSVGRWSPQLIRSIFKYVWPAGDWGTKSRVIIALSLMGISKALNVQVPIAFKHLIDSLNIDVAALGGVLPTVSVALLLGYGAARLGATALQELRNSIFSMVQQNAVKSLEMSVYKHLLNMDLKFHLTRETGGLSRAIDRGTKGISFILSSVVIHFVPTLLEIGIVCGILANKFGSEYAIVAASTMAIYVAFTLGVTQWRTKFRQQMNAADNKAASLCVDSLINFESVKYFNAEKYEAMKYDRALEKYKAAALKTAGSLAFLNAGQNAIFSASLTLMMYLASKGVASGALSVGDIVMVNGLVFQLSLPLNFLGSIYREMSQAVIDMGTLFQLENAKPAIREIHNAKPLKMDGGSIEFKNVSFAYTPERQILKDISFTIPAGQRVAFVGPSGCGKSTILRLLFRFYDPDSGSIKIDGQPVNQVTLESLRKEIGVVPQDTALFNTTLFQNIKYGDHSATETQVYEAAKKARIHDTIMKLPNQYDTQVGERGLMISGGEKQRVALSRAILKRAPIIFFDEATSALDTHTENEILANIREILSQQQCTAIFIAHRLRTISDADIIFVLKDGVVVEQGRHEELLALNGIYRDMWDMQEIRGTNGIRD</sequence>
<protein>
    <recommendedName>
        <fullName evidence="11">Iron-sulfur clusters transporter ATM1, mitochondrial</fullName>
    </recommendedName>
    <alternativeName>
        <fullName evidence="12">Iron-sulfur clusters transporter atm1, mitochondrial</fullName>
    </alternativeName>
</protein>
<dbReference type="InterPro" id="IPR011527">
    <property type="entry name" value="ABC1_TM_dom"/>
</dbReference>
<dbReference type="GO" id="GO:0140359">
    <property type="term" value="F:ABC-type transporter activity"/>
    <property type="evidence" value="ECO:0007669"/>
    <property type="project" value="InterPro"/>
</dbReference>
<evidence type="ECO:0000256" key="12">
    <source>
        <dbReference type="ARBA" id="ARBA00040792"/>
    </source>
</evidence>
<evidence type="ECO:0000256" key="7">
    <source>
        <dbReference type="ARBA" id="ARBA00022967"/>
    </source>
</evidence>
<dbReference type="SMART" id="SM00382">
    <property type="entry name" value="AAA"/>
    <property type="match status" value="1"/>
</dbReference>
<keyword evidence="3" id="KW-0813">Transport</keyword>
<dbReference type="Gene3D" id="1.20.1560.10">
    <property type="entry name" value="ABC transporter type 1, transmembrane domain"/>
    <property type="match status" value="1"/>
</dbReference>